<dbReference type="GO" id="GO:0004540">
    <property type="term" value="F:RNA nuclease activity"/>
    <property type="evidence" value="ECO:0007669"/>
    <property type="project" value="InterPro"/>
</dbReference>
<organism evidence="2 3">
    <name type="scientific">Caldinitratiruptor microaerophilus</name>
    <dbReference type="NCBI Taxonomy" id="671077"/>
    <lineage>
        <taxon>Bacteria</taxon>
        <taxon>Bacillati</taxon>
        <taxon>Bacillota</taxon>
        <taxon>Clostridia</taxon>
        <taxon>Eubacteriales</taxon>
        <taxon>Symbiobacteriaceae</taxon>
        <taxon>Caldinitratiruptor</taxon>
    </lineage>
</organism>
<dbReference type="EMBL" id="AP025628">
    <property type="protein sequence ID" value="BDG62280.1"/>
    <property type="molecule type" value="Genomic_DNA"/>
</dbReference>
<dbReference type="Proteomes" id="UP001163687">
    <property type="component" value="Chromosome"/>
</dbReference>
<keyword evidence="3" id="KW-1185">Reference proteome</keyword>
<reference evidence="2" key="1">
    <citation type="submission" date="2022-03" db="EMBL/GenBank/DDBJ databases">
        <title>Complete genome sequence of Caldinitratiruptor microaerophilus.</title>
        <authorList>
            <person name="Mukaiyama R."/>
            <person name="Nishiyama T."/>
            <person name="Ueda K."/>
        </authorList>
    </citation>
    <scope>NUCLEOTIDE SEQUENCE</scope>
    <source>
        <strain evidence="2">JCM 16183</strain>
    </source>
</reference>
<accession>A0AA35CMY5</accession>
<dbReference type="RefSeq" id="WP_264842873.1">
    <property type="nucleotide sequence ID" value="NZ_AP025628.1"/>
</dbReference>
<feature type="domain" description="NYN" evidence="1">
    <location>
        <begin position="5"/>
        <end position="141"/>
    </location>
</feature>
<dbReference type="Gene3D" id="3.40.50.1010">
    <property type="entry name" value="5'-nuclease"/>
    <property type="match status" value="1"/>
</dbReference>
<dbReference type="PANTHER" id="PTHR35811">
    <property type="entry name" value="SLR1870 PROTEIN"/>
    <property type="match status" value="1"/>
</dbReference>
<sequence>MGTCALFIDYENVWKSLRGLNLPLGHRELAELFRSEAARYGELVYARAYAPWDLFPEAMAILDRHDIKPEYVEGGRKDNADLVMSLAIQEFLRVPGRDAGTFILVTGDGDFVHVIRLLQQERKRVVVWGVEGSISARLVHRVAEVARLQDLLQRRGLLPGASPGGERDRSFESQWELATRALVLRAEAVMLRKGWVQVPFLTLLHEMSVSTVFGRDSEERRLLIVRCLEAGILETKKQPNPKRPGTETTFILLKKDHPLVASTLRCTHRIIGHLREILAKSAGVRAVPLGMLRERVAGDPELAAGADGKDRLRALLDVCAAEGILRVEEADGAEPRLLLAPDHPLVEEVVPGEDLTPVLRRLALIIDHYLTRTGYLWMSMGLLRQGLAVVGQETMERAIRLAAETGVIVVRQQPNHFGSRPTTGAYLRYDHPLVGETLEARDRLLQVLAELFEHRDVVPAEVLERRLREADLPSAAGDPAGMWLDVFLAHQILVRSPGPAGEPGYAVQRQHPVLVKHLRSQV</sequence>
<dbReference type="PANTHER" id="PTHR35811:SF1">
    <property type="entry name" value="HTH OST-TYPE DOMAIN-CONTAINING PROTEIN"/>
    <property type="match status" value="1"/>
</dbReference>
<proteinExistence type="predicted"/>
<dbReference type="AlphaFoldDB" id="A0AA35CMY5"/>
<evidence type="ECO:0000313" key="3">
    <source>
        <dbReference type="Proteomes" id="UP001163687"/>
    </source>
</evidence>
<evidence type="ECO:0000259" key="1">
    <source>
        <dbReference type="Pfam" id="PF01936"/>
    </source>
</evidence>
<gene>
    <name evidence="2" type="ORF">caldi_33700</name>
</gene>
<protein>
    <recommendedName>
        <fullName evidence="1">NYN domain-containing protein</fullName>
    </recommendedName>
</protein>
<name>A0AA35CMY5_9FIRM</name>
<dbReference type="InterPro" id="IPR021139">
    <property type="entry name" value="NYN"/>
</dbReference>
<dbReference type="KEGG" id="cmic:caldi_33700"/>
<dbReference type="Pfam" id="PF01936">
    <property type="entry name" value="NYN"/>
    <property type="match status" value="1"/>
</dbReference>
<evidence type="ECO:0000313" key="2">
    <source>
        <dbReference type="EMBL" id="BDG62280.1"/>
    </source>
</evidence>